<keyword evidence="5" id="KW-0106">Calcium</keyword>
<name>A0ABV0YK26_9TELE</name>
<proteinExistence type="predicted"/>
<evidence type="ECO:0000313" key="8">
    <source>
        <dbReference type="Proteomes" id="UP001469553"/>
    </source>
</evidence>
<evidence type="ECO:0000256" key="4">
    <source>
        <dbReference type="ARBA" id="ARBA00023136"/>
    </source>
</evidence>
<feature type="domain" description="Cadherin" evidence="6">
    <location>
        <begin position="46"/>
        <end position="105"/>
    </location>
</feature>
<dbReference type="Proteomes" id="UP001469553">
    <property type="component" value="Unassembled WGS sequence"/>
</dbReference>
<reference evidence="7 8" key="1">
    <citation type="submission" date="2021-06" db="EMBL/GenBank/DDBJ databases">
        <authorList>
            <person name="Palmer J.M."/>
        </authorList>
    </citation>
    <scope>NUCLEOTIDE SEQUENCE [LARGE SCALE GENOMIC DNA]</scope>
    <source>
        <strain evidence="7 8">AS_MEX2019</strain>
        <tissue evidence="7">Muscle</tissue>
    </source>
</reference>
<dbReference type="PANTHER" id="PTHR24026">
    <property type="entry name" value="FAT ATYPICAL CADHERIN-RELATED"/>
    <property type="match status" value="1"/>
</dbReference>
<dbReference type="PANTHER" id="PTHR24026:SF126">
    <property type="entry name" value="PROTOCADHERIN FAT 4"/>
    <property type="match status" value="1"/>
</dbReference>
<evidence type="ECO:0000256" key="2">
    <source>
        <dbReference type="ARBA" id="ARBA00022692"/>
    </source>
</evidence>
<evidence type="ECO:0000256" key="5">
    <source>
        <dbReference type="PROSITE-ProRule" id="PRU00043"/>
    </source>
</evidence>
<dbReference type="CDD" id="cd11304">
    <property type="entry name" value="Cadherin_repeat"/>
    <property type="match status" value="2"/>
</dbReference>
<gene>
    <name evidence="7" type="ORF">AMECASPLE_039819</name>
</gene>
<keyword evidence="4" id="KW-0472">Membrane</keyword>
<sequence length="112" mass="12676">VRATDNGSPTRHTDHSLTVNILDVNDNALVLESQTGYNVSVNEVEDIGPNAMLFYYITDGNLDMTFRMDRMTGEMVTRPAPPDRERQQEYRLIVTVEDDGTTPLSVRCKEQI</sequence>
<dbReference type="PROSITE" id="PS50268">
    <property type="entry name" value="CADHERIN_2"/>
    <property type="match status" value="1"/>
</dbReference>
<dbReference type="Gene3D" id="2.60.40.60">
    <property type="entry name" value="Cadherins"/>
    <property type="match status" value="2"/>
</dbReference>
<dbReference type="SUPFAM" id="SSF49313">
    <property type="entry name" value="Cadherin-like"/>
    <property type="match status" value="1"/>
</dbReference>
<evidence type="ECO:0000256" key="3">
    <source>
        <dbReference type="ARBA" id="ARBA00022989"/>
    </source>
</evidence>
<comment type="caution">
    <text evidence="7">The sequence shown here is derived from an EMBL/GenBank/DDBJ whole genome shotgun (WGS) entry which is preliminary data.</text>
</comment>
<feature type="non-terminal residue" evidence="7">
    <location>
        <position position="1"/>
    </location>
</feature>
<evidence type="ECO:0000313" key="7">
    <source>
        <dbReference type="EMBL" id="MEQ2294049.1"/>
    </source>
</evidence>
<dbReference type="InterPro" id="IPR002126">
    <property type="entry name" value="Cadherin-like_dom"/>
</dbReference>
<keyword evidence="8" id="KW-1185">Reference proteome</keyword>
<accession>A0ABV0YK26</accession>
<keyword evidence="2" id="KW-0812">Transmembrane</keyword>
<organism evidence="7 8">
    <name type="scientific">Ameca splendens</name>
    <dbReference type="NCBI Taxonomy" id="208324"/>
    <lineage>
        <taxon>Eukaryota</taxon>
        <taxon>Metazoa</taxon>
        <taxon>Chordata</taxon>
        <taxon>Craniata</taxon>
        <taxon>Vertebrata</taxon>
        <taxon>Euteleostomi</taxon>
        <taxon>Actinopterygii</taxon>
        <taxon>Neopterygii</taxon>
        <taxon>Teleostei</taxon>
        <taxon>Neoteleostei</taxon>
        <taxon>Acanthomorphata</taxon>
        <taxon>Ovalentaria</taxon>
        <taxon>Atherinomorphae</taxon>
        <taxon>Cyprinodontiformes</taxon>
        <taxon>Goodeidae</taxon>
        <taxon>Ameca</taxon>
    </lineage>
</organism>
<dbReference type="EMBL" id="JAHRIP010037398">
    <property type="protein sequence ID" value="MEQ2294049.1"/>
    <property type="molecule type" value="Genomic_DNA"/>
</dbReference>
<evidence type="ECO:0000256" key="1">
    <source>
        <dbReference type="ARBA" id="ARBA00004370"/>
    </source>
</evidence>
<comment type="subcellular location">
    <subcellularLocation>
        <location evidence="1">Membrane</location>
    </subcellularLocation>
</comment>
<keyword evidence="3" id="KW-1133">Transmembrane helix</keyword>
<protein>
    <recommendedName>
        <fullName evidence="6">Cadherin domain-containing protein</fullName>
    </recommendedName>
</protein>
<evidence type="ECO:0000259" key="6">
    <source>
        <dbReference type="PROSITE" id="PS50268"/>
    </source>
</evidence>
<dbReference type="InterPro" id="IPR015919">
    <property type="entry name" value="Cadherin-like_sf"/>
</dbReference>
<dbReference type="Pfam" id="PF00028">
    <property type="entry name" value="Cadherin"/>
    <property type="match status" value="1"/>
</dbReference>